<evidence type="ECO:0000256" key="6">
    <source>
        <dbReference type="SAM" id="Phobius"/>
    </source>
</evidence>
<keyword evidence="5" id="KW-0449">Lipoprotein</keyword>
<protein>
    <recommendedName>
        <fullName evidence="9">LPS-assembly lipoprotein LptE</fullName>
    </recommendedName>
</protein>
<evidence type="ECO:0000313" key="7">
    <source>
        <dbReference type="EMBL" id="PCF93724.1"/>
    </source>
</evidence>
<evidence type="ECO:0000313" key="8">
    <source>
        <dbReference type="Proteomes" id="UP000218677"/>
    </source>
</evidence>
<evidence type="ECO:0000256" key="2">
    <source>
        <dbReference type="ARBA" id="ARBA00023136"/>
    </source>
</evidence>
<dbReference type="AlphaFoldDB" id="A0A2A4HI58"/>
<keyword evidence="1" id="KW-0732">Signal</keyword>
<dbReference type="OrthoDB" id="6182244at2"/>
<dbReference type="GO" id="GO:1990351">
    <property type="term" value="C:transporter complex"/>
    <property type="evidence" value="ECO:0007669"/>
    <property type="project" value="TreeGrafter"/>
</dbReference>
<dbReference type="GO" id="GO:0001530">
    <property type="term" value="F:lipopolysaccharide binding"/>
    <property type="evidence" value="ECO:0007669"/>
    <property type="project" value="TreeGrafter"/>
</dbReference>
<dbReference type="Proteomes" id="UP000218677">
    <property type="component" value="Unassembled WGS sequence"/>
</dbReference>
<dbReference type="GO" id="GO:0043165">
    <property type="term" value="P:Gram-negative-bacterium-type cell outer membrane assembly"/>
    <property type="evidence" value="ECO:0007669"/>
    <property type="project" value="InterPro"/>
</dbReference>
<dbReference type="PROSITE" id="PS51257">
    <property type="entry name" value="PROKAR_LIPOPROTEIN"/>
    <property type="match status" value="1"/>
</dbReference>
<gene>
    <name evidence="7" type="ORF">CPA45_20745</name>
</gene>
<dbReference type="RefSeq" id="WP_096654909.1">
    <property type="nucleotide sequence ID" value="NZ_NWUX01000031.1"/>
</dbReference>
<name>A0A2A4HI58_9GAMM</name>
<dbReference type="Pfam" id="PF04390">
    <property type="entry name" value="LptE"/>
    <property type="match status" value="1"/>
</dbReference>
<dbReference type="PANTHER" id="PTHR38098:SF1">
    <property type="entry name" value="LPS-ASSEMBLY LIPOPROTEIN LPTE"/>
    <property type="match status" value="1"/>
</dbReference>
<proteinExistence type="predicted"/>
<dbReference type="InterPro" id="IPR007485">
    <property type="entry name" value="LPS_assembly_LptE"/>
</dbReference>
<keyword evidence="3" id="KW-0564">Palmitate</keyword>
<dbReference type="PANTHER" id="PTHR38098">
    <property type="entry name" value="LPS-ASSEMBLY LIPOPROTEIN LPTE"/>
    <property type="match status" value="1"/>
</dbReference>
<dbReference type="GO" id="GO:0015920">
    <property type="term" value="P:lipopolysaccharide transport"/>
    <property type="evidence" value="ECO:0007669"/>
    <property type="project" value="TreeGrafter"/>
</dbReference>
<dbReference type="GO" id="GO:0019867">
    <property type="term" value="C:outer membrane"/>
    <property type="evidence" value="ECO:0007669"/>
    <property type="project" value="InterPro"/>
</dbReference>
<sequence length="170" mass="18767">MKPNQYVTRRRFLATSIAASAAVLLSGCGFRLRGTEAMPQLPTLSIEGNDNSALAQQLRTRLKQLGTEVVSGATWRVTLGTPSLQERHIGSGGRASREHELTLSTTLSVQQRETNAYALNNATLSTSTQIRVSDDDLLNREALFQEAEQTLTRQLAQRIIERLTNLEAMQ</sequence>
<evidence type="ECO:0000256" key="5">
    <source>
        <dbReference type="ARBA" id="ARBA00023288"/>
    </source>
</evidence>
<reference evidence="8" key="1">
    <citation type="submission" date="2017-09" db="EMBL/GenBank/DDBJ databases">
        <authorList>
            <person name="Cho G.-S."/>
            <person name="Oguntoyinbo F.A."/>
            <person name="Cnockaert M."/>
            <person name="Kabisch J."/>
            <person name="Neve H."/>
            <person name="Bockelmann W."/>
            <person name="Wenning M."/>
            <person name="Franz C.M."/>
            <person name="Vandamme P."/>
        </authorList>
    </citation>
    <scope>NUCLEOTIDE SEQUENCE [LARGE SCALE GENOMIC DNA]</scope>
    <source>
        <strain evidence="8">MBT G8648</strain>
    </source>
</reference>
<evidence type="ECO:0000256" key="1">
    <source>
        <dbReference type="ARBA" id="ARBA00022729"/>
    </source>
</evidence>
<dbReference type="Gene3D" id="3.30.160.150">
    <property type="entry name" value="Lipoprotein like domain"/>
    <property type="match status" value="1"/>
</dbReference>
<comment type="caution">
    <text evidence="7">The sequence shown here is derived from an EMBL/GenBank/DDBJ whole genome shotgun (WGS) entry which is preliminary data.</text>
</comment>
<organism evidence="7 8">
    <name type="scientific">Vreelandella nigrificans</name>
    <dbReference type="NCBI Taxonomy" id="2042704"/>
    <lineage>
        <taxon>Bacteria</taxon>
        <taxon>Pseudomonadati</taxon>
        <taxon>Pseudomonadota</taxon>
        <taxon>Gammaproteobacteria</taxon>
        <taxon>Oceanospirillales</taxon>
        <taxon>Halomonadaceae</taxon>
        <taxon>Vreelandella</taxon>
    </lineage>
</organism>
<keyword evidence="2 6" id="KW-0472">Membrane</keyword>
<evidence type="ECO:0008006" key="9">
    <source>
        <dbReference type="Google" id="ProtNLM"/>
    </source>
</evidence>
<keyword evidence="6" id="KW-1133">Transmembrane helix</keyword>
<dbReference type="EMBL" id="NWUX01000031">
    <property type="protein sequence ID" value="PCF93724.1"/>
    <property type="molecule type" value="Genomic_DNA"/>
</dbReference>
<dbReference type="InterPro" id="IPR006311">
    <property type="entry name" value="TAT_signal"/>
</dbReference>
<keyword evidence="4" id="KW-0998">Cell outer membrane</keyword>
<accession>A0A2A4HI58</accession>
<keyword evidence="8" id="KW-1185">Reference proteome</keyword>
<dbReference type="PROSITE" id="PS51318">
    <property type="entry name" value="TAT"/>
    <property type="match status" value="1"/>
</dbReference>
<evidence type="ECO:0000256" key="3">
    <source>
        <dbReference type="ARBA" id="ARBA00023139"/>
    </source>
</evidence>
<keyword evidence="6" id="KW-0812">Transmembrane</keyword>
<evidence type="ECO:0000256" key="4">
    <source>
        <dbReference type="ARBA" id="ARBA00023237"/>
    </source>
</evidence>
<feature type="transmembrane region" description="Helical" evidence="6">
    <location>
        <begin position="12"/>
        <end position="32"/>
    </location>
</feature>